<evidence type="ECO:0000256" key="1">
    <source>
        <dbReference type="SAM" id="Coils"/>
    </source>
</evidence>
<accession>A0ABR0QVS4</accession>
<protein>
    <submittedName>
        <fullName evidence="2">Uncharacterized protein</fullName>
    </submittedName>
</protein>
<proteinExistence type="predicted"/>
<name>A0ABR0QVS4_GOSAR</name>
<reference evidence="2 3" key="1">
    <citation type="submission" date="2023-03" db="EMBL/GenBank/DDBJ databases">
        <title>WGS of Gossypium arboreum.</title>
        <authorList>
            <person name="Yu D."/>
        </authorList>
    </citation>
    <scope>NUCLEOTIDE SEQUENCE [LARGE SCALE GENOMIC DNA]</scope>
    <source>
        <tissue evidence="2">Leaf</tissue>
    </source>
</reference>
<keyword evidence="3" id="KW-1185">Reference proteome</keyword>
<dbReference type="EMBL" id="JARKNE010000002">
    <property type="protein sequence ID" value="KAK5843081.1"/>
    <property type="molecule type" value="Genomic_DNA"/>
</dbReference>
<dbReference type="Proteomes" id="UP001358586">
    <property type="component" value="Chromosome 2"/>
</dbReference>
<comment type="caution">
    <text evidence="2">The sequence shown here is derived from an EMBL/GenBank/DDBJ whole genome shotgun (WGS) entry which is preliminary data.</text>
</comment>
<feature type="coiled-coil region" evidence="1">
    <location>
        <begin position="54"/>
        <end position="81"/>
    </location>
</feature>
<dbReference type="PANTHER" id="PTHR48200:SF1">
    <property type="entry name" value="AMINOTRANSFERASE-LIKE PLANT MOBILE DOMAIN-CONTAINING PROTEIN"/>
    <property type="match status" value="1"/>
</dbReference>
<sequence>MWKAPWMAPNEVLYHCGSFDWVPLPRIWGVVGYAPLLVLRAGLGKSSEQWQQGVQEERAKAEYWEKKFQEMQAQNQALEKENQ</sequence>
<evidence type="ECO:0000313" key="3">
    <source>
        <dbReference type="Proteomes" id="UP001358586"/>
    </source>
</evidence>
<organism evidence="2 3">
    <name type="scientific">Gossypium arboreum</name>
    <name type="common">Tree cotton</name>
    <name type="synonym">Gossypium nanking</name>
    <dbReference type="NCBI Taxonomy" id="29729"/>
    <lineage>
        <taxon>Eukaryota</taxon>
        <taxon>Viridiplantae</taxon>
        <taxon>Streptophyta</taxon>
        <taxon>Embryophyta</taxon>
        <taxon>Tracheophyta</taxon>
        <taxon>Spermatophyta</taxon>
        <taxon>Magnoliopsida</taxon>
        <taxon>eudicotyledons</taxon>
        <taxon>Gunneridae</taxon>
        <taxon>Pentapetalae</taxon>
        <taxon>rosids</taxon>
        <taxon>malvids</taxon>
        <taxon>Malvales</taxon>
        <taxon>Malvaceae</taxon>
        <taxon>Malvoideae</taxon>
        <taxon>Gossypium</taxon>
    </lineage>
</organism>
<evidence type="ECO:0000313" key="2">
    <source>
        <dbReference type="EMBL" id="KAK5843081.1"/>
    </source>
</evidence>
<dbReference type="PANTHER" id="PTHR48200">
    <property type="entry name" value="PROTEIN, PUTATIVE-RELATED"/>
    <property type="match status" value="1"/>
</dbReference>
<keyword evidence="1" id="KW-0175">Coiled coil</keyword>
<gene>
    <name evidence="2" type="ORF">PVK06_005512</name>
</gene>